<name>A0ABT8DRJ5_9BURK</name>
<comment type="caution">
    <text evidence="5">The sequence shown here is derived from an EMBL/GenBank/DDBJ whole genome shotgun (WGS) entry which is preliminary data.</text>
</comment>
<dbReference type="Gene3D" id="3.40.50.300">
    <property type="entry name" value="P-loop containing nucleotide triphosphate hydrolases"/>
    <property type="match status" value="1"/>
</dbReference>
<dbReference type="SUPFAM" id="SSF52540">
    <property type="entry name" value="P-loop containing nucleoside triphosphate hydrolases"/>
    <property type="match status" value="1"/>
</dbReference>
<keyword evidence="3" id="KW-0067">ATP-binding</keyword>
<evidence type="ECO:0000256" key="3">
    <source>
        <dbReference type="ARBA" id="ARBA00022840"/>
    </source>
</evidence>
<dbReference type="InterPro" id="IPR001482">
    <property type="entry name" value="T2SS/T4SS_dom"/>
</dbReference>
<dbReference type="EMBL" id="JAUHHC010000003">
    <property type="protein sequence ID" value="MDN3920964.1"/>
    <property type="molecule type" value="Genomic_DNA"/>
</dbReference>
<dbReference type="Proteomes" id="UP001228044">
    <property type="component" value="Unassembled WGS sequence"/>
</dbReference>
<dbReference type="InterPro" id="IPR037257">
    <property type="entry name" value="T2SS_E_N_sf"/>
</dbReference>
<dbReference type="InterPro" id="IPR027417">
    <property type="entry name" value="P-loop_NTPase"/>
</dbReference>
<reference evidence="5 6" key="1">
    <citation type="submission" date="2023-06" db="EMBL/GenBank/DDBJ databases">
        <title>Pelomonas sp. PFR6 16S ribosomal RNA gene Genome sequencing and assembly.</title>
        <authorList>
            <person name="Woo H."/>
        </authorList>
    </citation>
    <scope>NUCLEOTIDE SEQUENCE [LARGE SCALE GENOMIC DNA]</scope>
    <source>
        <strain evidence="5 6">PFR6</strain>
    </source>
</reference>
<dbReference type="PROSITE" id="PS00662">
    <property type="entry name" value="T2SP_E"/>
    <property type="match status" value="1"/>
</dbReference>
<dbReference type="SUPFAM" id="SSF160246">
    <property type="entry name" value="EspE N-terminal domain-like"/>
    <property type="match status" value="1"/>
</dbReference>
<dbReference type="Gene3D" id="1.10.40.70">
    <property type="match status" value="1"/>
</dbReference>
<dbReference type="SMART" id="SM00382">
    <property type="entry name" value="AAA"/>
    <property type="match status" value="1"/>
</dbReference>
<organism evidence="5 6">
    <name type="scientific">Roseateles violae</name>
    <dbReference type="NCBI Taxonomy" id="3058042"/>
    <lineage>
        <taxon>Bacteria</taxon>
        <taxon>Pseudomonadati</taxon>
        <taxon>Pseudomonadota</taxon>
        <taxon>Betaproteobacteria</taxon>
        <taxon>Burkholderiales</taxon>
        <taxon>Sphaerotilaceae</taxon>
        <taxon>Roseateles</taxon>
    </lineage>
</organism>
<accession>A0ABT8DRJ5</accession>
<gene>
    <name evidence="5" type="ORF">QWJ38_11795</name>
</gene>
<keyword evidence="6" id="KW-1185">Reference proteome</keyword>
<dbReference type="RefSeq" id="WP_290359281.1">
    <property type="nucleotide sequence ID" value="NZ_JAUHHC010000003.1"/>
</dbReference>
<dbReference type="Gene3D" id="3.30.450.90">
    <property type="match status" value="1"/>
</dbReference>
<proteinExistence type="inferred from homology"/>
<protein>
    <submittedName>
        <fullName evidence="5">GspE/PulE family protein</fullName>
    </submittedName>
</protein>
<sequence length="563" mass="61361">MKAHLIGELLLAKGLVKPAEIKNALLVQERQGGRIGEVLVRLGAISTQTLYAALAEQLACPLLSAEQFDEAGLRATMSALRLPMSWWLDRQVLLWQEAGDLLVASADPLDIDVREALADEPLAGNLRWHLLLPNDAETWARRLRVEVNALGGALDARALRELAEDAPVVAFVNNTMAQALEARASDIHVEPGERECMLRFRIDGVLHTRSSMPMDRYPAIASRIKLVGGLDIAERRLPQDGRISTRVAGREVDIRISSIPAVYGESLVLRLLPKERGDVGLHRIGMEPDHMAQFREWLQWPNGLVLVTGPTGSGKSTTLYSALSHINDGNRKLITVEDPVELRLPGVVQIQTQSDIGYTFARALRAILRHDPDVIMVGEIRDRETAEIAMQAALTGHLVLATLHTNDALSAINRLVDMGIEPYLVAAALRAVMAQRLVRRLCPECAVASADRGPLDERWARLRPRLPALAEAPAQAGWLQAQGCAACSGTGFRGRVGVYELVTVTPALQHEIAQSASIDRITQLANADGRRSMVEDGLIKAARGLSTLDEVLRAASAQDDPVA</sequence>
<evidence type="ECO:0000259" key="4">
    <source>
        <dbReference type="PROSITE" id="PS00662"/>
    </source>
</evidence>
<evidence type="ECO:0000313" key="6">
    <source>
        <dbReference type="Proteomes" id="UP001228044"/>
    </source>
</evidence>
<evidence type="ECO:0000256" key="1">
    <source>
        <dbReference type="ARBA" id="ARBA00006611"/>
    </source>
</evidence>
<evidence type="ECO:0000313" key="5">
    <source>
        <dbReference type="EMBL" id="MDN3920964.1"/>
    </source>
</evidence>
<dbReference type="InterPro" id="IPR003593">
    <property type="entry name" value="AAA+_ATPase"/>
</dbReference>
<dbReference type="PANTHER" id="PTHR30258:SF2">
    <property type="entry name" value="COMG OPERON PROTEIN 1"/>
    <property type="match status" value="1"/>
</dbReference>
<dbReference type="PANTHER" id="PTHR30258">
    <property type="entry name" value="TYPE II SECRETION SYSTEM PROTEIN GSPE-RELATED"/>
    <property type="match status" value="1"/>
</dbReference>
<keyword evidence="2" id="KW-0547">Nucleotide-binding</keyword>
<comment type="similarity">
    <text evidence="1">Belongs to the GSP E family.</text>
</comment>
<dbReference type="Pfam" id="PF00437">
    <property type="entry name" value="T2SSE"/>
    <property type="match status" value="1"/>
</dbReference>
<evidence type="ECO:0000256" key="2">
    <source>
        <dbReference type="ARBA" id="ARBA00022741"/>
    </source>
</evidence>
<feature type="domain" description="Bacterial type II secretion system protein E" evidence="4">
    <location>
        <begin position="368"/>
        <end position="382"/>
    </location>
</feature>
<dbReference type="CDD" id="cd01129">
    <property type="entry name" value="PulE-GspE-like"/>
    <property type="match status" value="1"/>
</dbReference>